<feature type="compositionally biased region" description="Basic and acidic residues" evidence="7">
    <location>
        <begin position="254"/>
        <end position="264"/>
    </location>
</feature>
<dbReference type="KEGG" id="slb:AWJ20_1348"/>
<evidence type="ECO:0000256" key="6">
    <source>
        <dbReference type="SAM" id="Coils"/>
    </source>
</evidence>
<dbReference type="GO" id="GO:0003713">
    <property type="term" value="F:transcription coactivator activity"/>
    <property type="evidence" value="ECO:0007669"/>
    <property type="project" value="TreeGrafter"/>
</dbReference>
<feature type="compositionally biased region" description="Acidic residues" evidence="7">
    <location>
        <begin position="769"/>
        <end position="790"/>
    </location>
</feature>
<reference evidence="8 9" key="1">
    <citation type="submission" date="2016-02" db="EMBL/GenBank/DDBJ databases">
        <title>Complete genome sequence and transcriptome regulation of the pentose utilising yeast Sugiyamaella lignohabitans.</title>
        <authorList>
            <person name="Bellasio M."/>
            <person name="Peymann A."/>
            <person name="Valli M."/>
            <person name="Sipitzky M."/>
            <person name="Graf A."/>
            <person name="Sauer M."/>
            <person name="Marx H."/>
            <person name="Mattanovich D."/>
        </authorList>
    </citation>
    <scope>NUCLEOTIDE SEQUENCE [LARGE SCALE GENOMIC DNA]</scope>
    <source>
        <strain evidence="8 9">CBS 10342</strain>
    </source>
</reference>
<dbReference type="GO" id="GO:0000124">
    <property type="term" value="C:SAGA complex"/>
    <property type="evidence" value="ECO:0007669"/>
    <property type="project" value="TreeGrafter"/>
</dbReference>
<keyword evidence="4" id="KW-0804">Transcription</keyword>
<feature type="region of interest" description="Disordered" evidence="7">
    <location>
        <begin position="120"/>
        <end position="274"/>
    </location>
</feature>
<evidence type="ECO:0000313" key="9">
    <source>
        <dbReference type="Proteomes" id="UP000189580"/>
    </source>
</evidence>
<dbReference type="InterPro" id="IPR019340">
    <property type="entry name" value="Histone_AcTrfase_su3"/>
</dbReference>
<dbReference type="AlphaFoldDB" id="A0A167DMD9"/>
<evidence type="ECO:0000256" key="2">
    <source>
        <dbReference type="ARBA" id="ARBA00005330"/>
    </source>
</evidence>
<feature type="coiled-coil region" evidence="6">
    <location>
        <begin position="666"/>
        <end position="693"/>
    </location>
</feature>
<organism evidence="8 9">
    <name type="scientific">Sugiyamaella lignohabitans</name>
    <dbReference type="NCBI Taxonomy" id="796027"/>
    <lineage>
        <taxon>Eukaryota</taxon>
        <taxon>Fungi</taxon>
        <taxon>Dikarya</taxon>
        <taxon>Ascomycota</taxon>
        <taxon>Saccharomycotina</taxon>
        <taxon>Dipodascomycetes</taxon>
        <taxon>Dipodascales</taxon>
        <taxon>Trichomonascaceae</taxon>
        <taxon>Sugiyamaella</taxon>
    </lineage>
</organism>
<dbReference type="GeneID" id="30033140"/>
<dbReference type="PANTHER" id="PTHR13556:SF2">
    <property type="entry name" value="TRANSCRIPTIONAL ADAPTER 3"/>
    <property type="match status" value="1"/>
</dbReference>
<evidence type="ECO:0000256" key="7">
    <source>
        <dbReference type="SAM" id="MobiDB-lite"/>
    </source>
</evidence>
<feature type="compositionally biased region" description="Basic and acidic residues" evidence="7">
    <location>
        <begin position="142"/>
        <end position="157"/>
    </location>
</feature>
<feature type="compositionally biased region" description="Low complexity" evidence="7">
    <location>
        <begin position="242"/>
        <end position="252"/>
    </location>
</feature>
<keyword evidence="8" id="KW-0808">Transferase</keyword>
<evidence type="ECO:0000256" key="4">
    <source>
        <dbReference type="ARBA" id="ARBA00023163"/>
    </source>
</evidence>
<dbReference type="Proteomes" id="UP000189580">
    <property type="component" value="Chromosome a"/>
</dbReference>
<dbReference type="EMBL" id="CP014501">
    <property type="protein sequence ID" value="ANB13069.1"/>
    <property type="molecule type" value="Genomic_DNA"/>
</dbReference>
<feature type="region of interest" description="Disordered" evidence="7">
    <location>
        <begin position="1"/>
        <end position="24"/>
    </location>
</feature>
<keyword evidence="9" id="KW-1185">Reference proteome</keyword>
<name>A0A167DMD9_9ASCO</name>
<evidence type="ECO:0000256" key="5">
    <source>
        <dbReference type="ARBA" id="ARBA00023242"/>
    </source>
</evidence>
<feature type="compositionally biased region" description="Basic residues" evidence="7">
    <location>
        <begin position="1"/>
        <end position="10"/>
    </location>
</feature>
<protein>
    <submittedName>
        <fullName evidence="8">Histone acetyltransferase NGG1</fullName>
    </submittedName>
</protein>
<feature type="region of interest" description="Disordered" evidence="7">
    <location>
        <begin position="765"/>
        <end position="790"/>
    </location>
</feature>
<dbReference type="GO" id="GO:0005634">
    <property type="term" value="C:nucleus"/>
    <property type="evidence" value="ECO:0007669"/>
    <property type="project" value="UniProtKB-SubCell"/>
</dbReference>
<feature type="compositionally biased region" description="Low complexity" evidence="7">
    <location>
        <begin position="502"/>
        <end position="519"/>
    </location>
</feature>
<evidence type="ECO:0000256" key="1">
    <source>
        <dbReference type="ARBA" id="ARBA00004123"/>
    </source>
</evidence>
<feature type="compositionally biased region" description="Basic and acidic residues" evidence="7">
    <location>
        <begin position="199"/>
        <end position="211"/>
    </location>
</feature>
<comment type="subcellular location">
    <subcellularLocation>
        <location evidence="1">Nucleus</location>
    </subcellularLocation>
</comment>
<feature type="compositionally biased region" description="Polar residues" evidence="7">
    <location>
        <begin position="710"/>
        <end position="724"/>
    </location>
</feature>
<evidence type="ECO:0000256" key="3">
    <source>
        <dbReference type="ARBA" id="ARBA00023015"/>
    </source>
</evidence>
<dbReference type="OrthoDB" id="1232at2759"/>
<proteinExistence type="inferred from homology"/>
<gene>
    <name evidence="8" type="primary">NGG1</name>
    <name evidence="8" type="ORF">AWJ20_1348</name>
</gene>
<keyword evidence="6" id="KW-0175">Coiled coil</keyword>
<feature type="region of interest" description="Disordered" evidence="7">
    <location>
        <begin position="482"/>
        <end position="519"/>
    </location>
</feature>
<comment type="similarity">
    <text evidence="2">Belongs to the NGG1 family.</text>
</comment>
<dbReference type="GO" id="GO:0006357">
    <property type="term" value="P:regulation of transcription by RNA polymerase II"/>
    <property type="evidence" value="ECO:0007669"/>
    <property type="project" value="TreeGrafter"/>
</dbReference>
<accession>A0A167DMD9</accession>
<keyword evidence="5" id="KW-0539">Nucleus</keyword>
<dbReference type="Pfam" id="PF10198">
    <property type="entry name" value="Ada3"/>
    <property type="match status" value="1"/>
</dbReference>
<feature type="region of interest" description="Disordered" evidence="7">
    <location>
        <begin position="699"/>
        <end position="732"/>
    </location>
</feature>
<dbReference type="PANTHER" id="PTHR13556">
    <property type="entry name" value="TRANSCRIPTIONAL ADAPTER 3-RELATED"/>
    <property type="match status" value="1"/>
</dbReference>
<feature type="compositionally biased region" description="Low complexity" evidence="7">
    <location>
        <begin position="11"/>
        <end position="24"/>
    </location>
</feature>
<evidence type="ECO:0000313" key="8">
    <source>
        <dbReference type="EMBL" id="ANB13069.1"/>
    </source>
</evidence>
<dbReference type="RefSeq" id="XP_018735546.1">
    <property type="nucleotide sequence ID" value="XM_018878220.1"/>
</dbReference>
<dbReference type="GO" id="GO:0016740">
    <property type="term" value="F:transferase activity"/>
    <property type="evidence" value="ECO:0007669"/>
    <property type="project" value="UniProtKB-KW"/>
</dbReference>
<keyword evidence="3" id="KW-0805">Transcription regulation</keyword>
<sequence>MTVTKGRGRGSRNNNASNVGSSANVKVSRSNNWSYIDMGSVAELYANLQAEFALSGGEVSSSLQSVPGANEQTRIQADIGTLLTHIENRLATCNEELAKVKRIGDIVEEERLRRKKKIKRENGEAVDVEDDISTSAGVETTTDSREKSNEPDRRDDSSSSISKVKREDDESGATVKRSGKSAKSTADDAMGVDEDDDHADSNRKKDEDSDKTNGGISRSDIKRAESVDSEPDLPLADEVMARSRAAGSSDGSSSDERTHTKNEPETPPLKLAPVSKNYYDPGTPRHSATDFAEIQASSIAALKLFDESITVDSEGNPVNDVEVLRKKYGVASFPESNLKDLLPGEIPDEDFTRAKPANQVQFSTFATFIEPFFRPLTEEDISFLKHKSVGLDGTYTRSIASPYLIPPLGPLYSDTWADEDGQIANTYSLSPPPSGSFEKALFKGSGSSEAINEDTLDAPFPKVSLGPLASRLLSALLREPGEYDTEVKEEDEPKIKSEDDTVTNNSTTTSSPSALVSAPASANTTLTTIATSTATSLNATPSKPASSLIEPAKYTNVKADYVDLDDRLKREFRYVGILDVNLLRKEDKNKKRLNGTSETNGSAGNAANGSSTTVAAIADDDEASFEMYWANGTEDDEICYEIRKLQKKFRQVTKINQACKRILLPIVQEQMAYQEYTQILEDLDKQVDQAYAKRMRNMPKGKKKKGFAANLSNSAGGSTPNSSGPEKPPSYKPLLEKRLRWIEKIGSYFKPPEIMKRTPTESIFANIQIDDDDDDADAGDDDDDMYSMTL</sequence>